<dbReference type="Gene3D" id="2.30.30.40">
    <property type="entry name" value="SH3 Domains"/>
    <property type="match status" value="2"/>
</dbReference>
<gene>
    <name evidence="2" type="ORF">DJ013_04585</name>
</gene>
<keyword evidence="3" id="KW-1185">Reference proteome</keyword>
<dbReference type="SMART" id="SM00287">
    <property type="entry name" value="SH3b"/>
    <property type="match status" value="1"/>
</dbReference>
<dbReference type="AlphaFoldDB" id="A0A2Z4G8K6"/>
<feature type="domain" description="SH3b" evidence="1">
    <location>
        <begin position="269"/>
        <end position="324"/>
    </location>
</feature>
<sequence>METKYGFIKMDISEFESWIANFRVGRTIIYLQQHHTVAPSYQHFDDTNHFQLQKNMKDYHVGSNGWMDIGQHFSIFPDGSIVTGRSLELTPACIYGNNSGAICIENVGFFDTGEDTMNQTQADAIVRATAAICKKFNIPINTDKIVYHHWFHLSSGSRNNGSSGNKTCPGTAFFGGNKVEDCETDFLPLVRNVMIGGTVPQAPVLLKYVSVTASALNVRVLPTSSSLKASDRTAMVLGSVLRVYEEQDNWFRISSSQQHWVSARYTDDVERAEVNAVVLNVRSGPSTSFAKVGSFLKNQEVFVYERSNGWCRVSLDNKWVKDDYLDF</sequence>
<evidence type="ECO:0000259" key="1">
    <source>
        <dbReference type="SMART" id="SM00287"/>
    </source>
</evidence>
<dbReference type="RefSeq" id="WP_111370586.1">
    <property type="nucleotide sequence ID" value="NZ_CP029480.1"/>
</dbReference>
<accession>A0A2Z4G8K6</accession>
<protein>
    <submittedName>
        <fullName evidence="2">N-acetylmuramoyl-L-alanine amidase</fullName>
    </submittedName>
</protein>
<dbReference type="Pfam" id="PF01510">
    <property type="entry name" value="Amidase_2"/>
    <property type="match status" value="1"/>
</dbReference>
<reference evidence="2 3" key="1">
    <citation type="submission" date="2018-05" db="EMBL/GenBank/DDBJ databases">
        <title>Complete genome sequence of Arcticibacterium luteifluviistationis SM1504T, a cytophagaceae bacterium isolated from Arctic surface seawater.</title>
        <authorList>
            <person name="Li Y."/>
            <person name="Qin Q.-L."/>
        </authorList>
    </citation>
    <scope>NUCLEOTIDE SEQUENCE [LARGE SCALE GENOMIC DNA]</scope>
    <source>
        <strain evidence="2 3">SM1504</strain>
    </source>
</reference>
<dbReference type="InterPro" id="IPR003646">
    <property type="entry name" value="SH3-like_bac-type"/>
</dbReference>
<dbReference type="KEGG" id="als:DJ013_04585"/>
<proteinExistence type="predicted"/>
<dbReference type="Gene3D" id="3.40.80.10">
    <property type="entry name" value="Peptidoglycan recognition protein-like"/>
    <property type="match status" value="1"/>
</dbReference>
<dbReference type="SUPFAM" id="SSF55846">
    <property type="entry name" value="N-acetylmuramoyl-L-alanine amidase-like"/>
    <property type="match status" value="1"/>
</dbReference>
<dbReference type="GO" id="GO:0009253">
    <property type="term" value="P:peptidoglycan catabolic process"/>
    <property type="evidence" value="ECO:0007669"/>
    <property type="project" value="InterPro"/>
</dbReference>
<evidence type="ECO:0000313" key="3">
    <source>
        <dbReference type="Proteomes" id="UP000249873"/>
    </source>
</evidence>
<dbReference type="PANTHER" id="PTHR34408">
    <property type="entry name" value="FAMILY PROTEIN, PUTATIVE-RELATED"/>
    <property type="match status" value="1"/>
</dbReference>
<dbReference type="CDD" id="cd06583">
    <property type="entry name" value="PGRP"/>
    <property type="match status" value="1"/>
</dbReference>
<dbReference type="Pfam" id="PF08239">
    <property type="entry name" value="SH3_3"/>
    <property type="match status" value="1"/>
</dbReference>
<dbReference type="OrthoDB" id="2812205at2"/>
<dbReference type="InterPro" id="IPR002502">
    <property type="entry name" value="Amidase_domain"/>
</dbReference>
<dbReference type="InterPro" id="IPR052354">
    <property type="entry name" value="Cell_Wall_Dynamics_Protein"/>
</dbReference>
<dbReference type="Proteomes" id="UP000249873">
    <property type="component" value="Chromosome"/>
</dbReference>
<dbReference type="EMBL" id="CP029480">
    <property type="protein sequence ID" value="AWV97484.1"/>
    <property type="molecule type" value="Genomic_DNA"/>
</dbReference>
<organism evidence="2 3">
    <name type="scientific">Arcticibacterium luteifluviistationis</name>
    <dbReference type="NCBI Taxonomy" id="1784714"/>
    <lineage>
        <taxon>Bacteria</taxon>
        <taxon>Pseudomonadati</taxon>
        <taxon>Bacteroidota</taxon>
        <taxon>Cytophagia</taxon>
        <taxon>Cytophagales</taxon>
        <taxon>Leadbetterellaceae</taxon>
        <taxon>Arcticibacterium</taxon>
    </lineage>
</organism>
<dbReference type="InterPro" id="IPR036505">
    <property type="entry name" value="Amidase/PGRP_sf"/>
</dbReference>
<name>A0A2Z4G8K6_9BACT</name>
<evidence type="ECO:0000313" key="2">
    <source>
        <dbReference type="EMBL" id="AWV97484.1"/>
    </source>
</evidence>
<dbReference type="PANTHER" id="PTHR34408:SF1">
    <property type="entry name" value="GLYCOSYL HYDROLASE FAMILY 19 DOMAIN-CONTAINING PROTEIN HI_1415"/>
    <property type="match status" value="1"/>
</dbReference>
<dbReference type="GO" id="GO:0008745">
    <property type="term" value="F:N-acetylmuramoyl-L-alanine amidase activity"/>
    <property type="evidence" value="ECO:0007669"/>
    <property type="project" value="InterPro"/>
</dbReference>